<proteinExistence type="predicted"/>
<protein>
    <submittedName>
        <fullName evidence="2">DNA binding domain-containing protein, excisionase family</fullName>
    </submittedName>
</protein>
<dbReference type="Proteomes" id="UP000199666">
    <property type="component" value="Unassembled WGS sequence"/>
</dbReference>
<name>A0A1I2TBD1_9SPHI</name>
<keyword evidence="3" id="KW-1185">Reference proteome</keyword>
<dbReference type="AlphaFoldDB" id="A0A1I2TBD1"/>
<accession>A0A1I2TBD1</accession>
<dbReference type="EMBL" id="FOPP01000001">
    <property type="protein sequence ID" value="SFG62364.1"/>
    <property type="molecule type" value="Genomic_DNA"/>
</dbReference>
<dbReference type="Pfam" id="PF12728">
    <property type="entry name" value="HTH_17"/>
    <property type="match status" value="1"/>
</dbReference>
<evidence type="ECO:0000313" key="3">
    <source>
        <dbReference type="Proteomes" id="UP000199666"/>
    </source>
</evidence>
<dbReference type="InterPro" id="IPR041657">
    <property type="entry name" value="HTH_17"/>
</dbReference>
<gene>
    <name evidence="2" type="ORF">SAMN04489864_101310</name>
</gene>
<evidence type="ECO:0000313" key="2">
    <source>
        <dbReference type="EMBL" id="SFG62364.1"/>
    </source>
</evidence>
<sequence length="130" mass="15151">MPVLDRLCAAFRQPLPFLDRLVDTSLRKQISLMENNTPFEMQVLELLREILTELRRPLPIIDSPSPITPEINDEMLTRQQVIAYLRISDSTYRRKVKDGTLRPMKMPGGNRFYKSDLNSAFMESINRGRI</sequence>
<evidence type="ECO:0000259" key="1">
    <source>
        <dbReference type="Pfam" id="PF12728"/>
    </source>
</evidence>
<feature type="domain" description="Helix-turn-helix" evidence="1">
    <location>
        <begin position="75"/>
        <end position="118"/>
    </location>
</feature>
<organism evidence="2 3">
    <name type="scientific">Pedobacter insulae</name>
    <dbReference type="NCBI Taxonomy" id="414048"/>
    <lineage>
        <taxon>Bacteria</taxon>
        <taxon>Pseudomonadati</taxon>
        <taxon>Bacteroidota</taxon>
        <taxon>Sphingobacteriia</taxon>
        <taxon>Sphingobacteriales</taxon>
        <taxon>Sphingobacteriaceae</taxon>
        <taxon>Pedobacter</taxon>
    </lineage>
</organism>
<reference evidence="2 3" key="1">
    <citation type="submission" date="2016-10" db="EMBL/GenBank/DDBJ databases">
        <authorList>
            <person name="de Groot N.N."/>
        </authorList>
    </citation>
    <scope>NUCLEOTIDE SEQUENCE [LARGE SCALE GENOMIC DNA]</scope>
    <source>
        <strain evidence="2 3">DSM 18684</strain>
    </source>
</reference>